<feature type="transmembrane region" description="Helical" evidence="1">
    <location>
        <begin position="70"/>
        <end position="92"/>
    </location>
</feature>
<dbReference type="InterPro" id="IPR018723">
    <property type="entry name" value="DUF2254_membrane"/>
</dbReference>
<feature type="transmembrane region" description="Helical" evidence="1">
    <location>
        <begin position="112"/>
        <end position="131"/>
    </location>
</feature>
<sequence>MEKMKTKLFYVWRSISSNFWFIPVLMVLLAVGLSIIMQEIDKRVWIQSYPFFDLLYAGDPEGARSVLTTVASSMITVAGVVFSLTMVVLTLASSQFGPRLLRNFMSDRGNQIVLGTFVATFIYCLLILQTIKTTGEEKFTPSISVSFAIVLAMVNIGVFIYFIHHISTSIQADRIVAKVFGELEKDLQRLFPEGRKCMVDEKKQRELLQIFENVKNESGLTTIAPQSGYLRTIAEDSLLEIAKQNELILHVQYHPGEFIVAGGSLVLAYGAKDFEEETSGQIIACFRLGSQRTPDQDPEFAIHQLVEVALRALSPGINDPFTAITCIDYLGAALCYLIHKDFPTQFHCDDEGKLRLIMQPTNFTGMLNAAFDQIRQYGQTSVAVTIHLLEALKTIAAQARSLEQYQSILRQAEMIKRMSETALYEKLDKKDVKNRYLDLLEVLGEL</sequence>
<dbReference type="AlphaFoldDB" id="A0A7T1AML1"/>
<keyword evidence="1" id="KW-0472">Membrane</keyword>
<dbReference type="RefSeq" id="WP_218111194.1">
    <property type="nucleotide sequence ID" value="NZ_CP065383.1"/>
</dbReference>
<evidence type="ECO:0000256" key="1">
    <source>
        <dbReference type="SAM" id="Phobius"/>
    </source>
</evidence>
<dbReference type="EMBL" id="CP065383">
    <property type="protein sequence ID" value="QPM68699.1"/>
    <property type="molecule type" value="Genomic_DNA"/>
</dbReference>
<gene>
    <name evidence="2" type="ORF">RT761_01921</name>
</gene>
<accession>A0A7T1AML1</accession>
<keyword evidence="1" id="KW-0812">Transmembrane</keyword>
<feature type="transmembrane region" description="Helical" evidence="1">
    <location>
        <begin position="20"/>
        <end position="37"/>
    </location>
</feature>
<protein>
    <recommendedName>
        <fullName evidence="4">DUF2254 domain-containing protein</fullName>
    </recommendedName>
</protein>
<organism evidence="2 3">
    <name type="scientific">Atribacter laminatus</name>
    <dbReference type="NCBI Taxonomy" id="2847778"/>
    <lineage>
        <taxon>Bacteria</taxon>
        <taxon>Pseudomonadati</taxon>
        <taxon>Atribacterota</taxon>
        <taxon>Atribacteria</taxon>
        <taxon>Atribacterales</taxon>
        <taxon>Atribacteraceae</taxon>
        <taxon>Atribacter</taxon>
    </lineage>
</organism>
<feature type="transmembrane region" description="Helical" evidence="1">
    <location>
        <begin position="143"/>
        <end position="164"/>
    </location>
</feature>
<keyword evidence="3" id="KW-1185">Reference proteome</keyword>
<dbReference type="KEGG" id="alam:RT761_01921"/>
<reference evidence="2 3" key="1">
    <citation type="journal article" date="2021" name="Nat. Commun.">
        <title>Isolation of a member of the candidate phylum Atribacteria reveals a unique cell membrane structure.</title>
        <authorList>
            <person name="Taiki K."/>
            <person name="Nobu M.K."/>
            <person name="Kusada H."/>
            <person name="Meng X.-Y."/>
            <person name="Hosoki N."/>
            <person name="Uematsu K."/>
            <person name="Yoshioka H."/>
            <person name="Kamagata Y."/>
            <person name="Tamaki H."/>
        </authorList>
    </citation>
    <scope>NUCLEOTIDE SEQUENCE [LARGE SCALE GENOMIC DNA]</scope>
    <source>
        <strain evidence="2 3">RT761</strain>
    </source>
</reference>
<dbReference type="Pfam" id="PF10011">
    <property type="entry name" value="DUF2254"/>
    <property type="match status" value="1"/>
</dbReference>
<keyword evidence="1" id="KW-1133">Transmembrane helix</keyword>
<name>A0A7T1AML1_ATRLM</name>
<dbReference type="Proteomes" id="UP000594463">
    <property type="component" value="Chromosome"/>
</dbReference>
<evidence type="ECO:0008006" key="4">
    <source>
        <dbReference type="Google" id="ProtNLM"/>
    </source>
</evidence>
<proteinExistence type="predicted"/>
<evidence type="ECO:0000313" key="2">
    <source>
        <dbReference type="EMBL" id="QPM68699.1"/>
    </source>
</evidence>
<evidence type="ECO:0000313" key="3">
    <source>
        <dbReference type="Proteomes" id="UP000594463"/>
    </source>
</evidence>